<reference evidence="8 10" key="1">
    <citation type="journal article" date="2015" name="Int. J. Syst. Evol. Microbiol.">
        <title>Bacillus glycinifermentans sp. nov., isolated from fermented soybean paste.</title>
        <authorList>
            <person name="Kim S.J."/>
            <person name="Dunlap C.A."/>
            <person name="Kwon S.W."/>
            <person name="Rooney A.P."/>
        </authorList>
    </citation>
    <scope>NUCLEOTIDE SEQUENCE [LARGE SCALE GENOMIC DNA]</scope>
    <source>
        <strain evidence="8 10">GO-13</strain>
    </source>
</reference>
<feature type="domain" description="EamA" evidence="7">
    <location>
        <begin position="170"/>
        <end position="308"/>
    </location>
</feature>
<keyword evidence="5 6" id="KW-0472">Membrane</keyword>
<evidence type="ECO:0000256" key="3">
    <source>
        <dbReference type="ARBA" id="ARBA00022692"/>
    </source>
</evidence>
<dbReference type="PATRIC" id="fig|1664069.3.peg.4819"/>
<name>A0A0J6F280_9BACI</name>
<keyword evidence="4 6" id="KW-1133">Transmembrane helix</keyword>
<evidence type="ECO:0000256" key="1">
    <source>
        <dbReference type="ARBA" id="ARBA00004127"/>
    </source>
</evidence>
<sequence>MKRAEKSTVEQSGDLRGSLQAAAGICFIVFGTMCFASKSILVKWVYERGAAPEAVLLYRQLIAAPMFWVIFMIYRSKPKPKHKDVIKACTAGLLCFFLSPLFDFTGLHYVSAIVERMLVMSYPIFVLILSALLNRKRMSIRHLGAVFLVGGGLFLAVGAWDLHAVKANMTGVVLIILSVIFYAVYLVVSGQLVHEIGSIRMNAYGMSAASLAIAVYTAIQAAGEQPVNLFSYDAPMYGLFIIIAVATTVVPFIFMLEGIKRIGAERGAMISIAGPVLTIFLGVLFLNECLSLVQWLGCFLVLFVISLLEYRKLKR</sequence>
<proteinExistence type="inferred from homology"/>
<dbReference type="PANTHER" id="PTHR32322">
    <property type="entry name" value="INNER MEMBRANE TRANSPORTER"/>
    <property type="match status" value="1"/>
</dbReference>
<dbReference type="SUPFAM" id="SSF103481">
    <property type="entry name" value="Multidrug resistance efflux transporter EmrE"/>
    <property type="match status" value="2"/>
</dbReference>
<accession>A0A0J6F280</accession>
<dbReference type="EMBL" id="LECW02000001">
    <property type="protein sequence ID" value="KRT95658.1"/>
    <property type="molecule type" value="Genomic_DNA"/>
</dbReference>
<feature type="transmembrane region" description="Helical" evidence="6">
    <location>
        <begin position="21"/>
        <end position="42"/>
    </location>
</feature>
<feature type="transmembrane region" description="Helical" evidence="6">
    <location>
        <begin position="169"/>
        <end position="189"/>
    </location>
</feature>
<feature type="transmembrane region" description="Helical" evidence="6">
    <location>
        <begin position="108"/>
        <end position="133"/>
    </location>
</feature>
<accession>A0A0J6EAC5</accession>
<comment type="similarity">
    <text evidence="2">Belongs to the EamA transporter family.</text>
</comment>
<dbReference type="Proteomes" id="UP001341297">
    <property type="component" value="Unassembled WGS sequence"/>
</dbReference>
<evidence type="ECO:0000313" key="10">
    <source>
        <dbReference type="Proteomes" id="UP000036168"/>
    </source>
</evidence>
<evidence type="ECO:0000256" key="4">
    <source>
        <dbReference type="ARBA" id="ARBA00022989"/>
    </source>
</evidence>
<feature type="transmembrane region" description="Helical" evidence="6">
    <location>
        <begin position="234"/>
        <end position="256"/>
    </location>
</feature>
<evidence type="ECO:0000313" key="11">
    <source>
        <dbReference type="Proteomes" id="UP001341297"/>
    </source>
</evidence>
<dbReference type="GO" id="GO:0016020">
    <property type="term" value="C:membrane"/>
    <property type="evidence" value="ECO:0007669"/>
    <property type="project" value="UniProtKB-SubCell"/>
</dbReference>
<dbReference type="InterPro" id="IPR037185">
    <property type="entry name" value="EmrE-like"/>
</dbReference>
<dbReference type="PANTHER" id="PTHR32322:SF2">
    <property type="entry name" value="EAMA DOMAIN-CONTAINING PROTEIN"/>
    <property type="match status" value="1"/>
</dbReference>
<dbReference type="Proteomes" id="UP000036168">
    <property type="component" value="Unassembled WGS sequence"/>
</dbReference>
<evidence type="ECO:0000256" key="2">
    <source>
        <dbReference type="ARBA" id="ARBA00007362"/>
    </source>
</evidence>
<reference evidence="9 11" key="3">
    <citation type="submission" date="2023-03" db="EMBL/GenBank/DDBJ databases">
        <title>Agriculturally important microbes genome sequencing.</title>
        <authorList>
            <person name="Dunlap C."/>
        </authorList>
    </citation>
    <scope>NUCLEOTIDE SEQUENCE [LARGE SCALE GENOMIC DNA]</scope>
    <source>
        <strain evidence="9 11">CBP-3203</strain>
    </source>
</reference>
<feature type="domain" description="EamA" evidence="7">
    <location>
        <begin position="23"/>
        <end position="157"/>
    </location>
</feature>
<evidence type="ECO:0000313" key="8">
    <source>
        <dbReference type="EMBL" id="KRT95658.1"/>
    </source>
</evidence>
<protein>
    <submittedName>
        <fullName evidence="9">DMT family transporter</fullName>
    </submittedName>
</protein>
<dbReference type="RefSeq" id="WP_048354472.1">
    <property type="nucleotide sequence ID" value="NZ_CP023481.1"/>
</dbReference>
<gene>
    <name evidence="8" type="ORF">AB447_200670</name>
    <name evidence="9" type="ORF">P8828_06300</name>
</gene>
<evidence type="ECO:0000259" key="7">
    <source>
        <dbReference type="Pfam" id="PF00892"/>
    </source>
</evidence>
<reference evidence="8" key="2">
    <citation type="submission" date="2015-10" db="EMBL/GenBank/DDBJ databases">
        <authorList>
            <person name="Gilbert D.G."/>
        </authorList>
    </citation>
    <scope>NUCLEOTIDE SEQUENCE</scope>
    <source>
        <strain evidence="8">GO-13</strain>
    </source>
</reference>
<evidence type="ECO:0000256" key="6">
    <source>
        <dbReference type="SAM" id="Phobius"/>
    </source>
</evidence>
<dbReference type="AlphaFoldDB" id="A0A0J6F280"/>
<evidence type="ECO:0000313" key="9">
    <source>
        <dbReference type="EMBL" id="MEC0484462.1"/>
    </source>
</evidence>
<feature type="transmembrane region" description="Helical" evidence="6">
    <location>
        <begin position="292"/>
        <end position="310"/>
    </location>
</feature>
<comment type="caution">
    <text evidence="8">The sequence shown here is derived from an EMBL/GenBank/DDBJ whole genome shotgun (WGS) entry which is preliminary data.</text>
</comment>
<dbReference type="EMBL" id="JARRTL010000007">
    <property type="protein sequence ID" value="MEC0484462.1"/>
    <property type="molecule type" value="Genomic_DNA"/>
</dbReference>
<dbReference type="OrthoDB" id="2896277at2"/>
<dbReference type="Pfam" id="PF00892">
    <property type="entry name" value="EamA"/>
    <property type="match status" value="2"/>
</dbReference>
<evidence type="ECO:0000256" key="5">
    <source>
        <dbReference type="ARBA" id="ARBA00023136"/>
    </source>
</evidence>
<organism evidence="8 10">
    <name type="scientific">Bacillus glycinifermentans</name>
    <dbReference type="NCBI Taxonomy" id="1664069"/>
    <lineage>
        <taxon>Bacteria</taxon>
        <taxon>Bacillati</taxon>
        <taxon>Bacillota</taxon>
        <taxon>Bacilli</taxon>
        <taxon>Bacillales</taxon>
        <taxon>Bacillaceae</taxon>
        <taxon>Bacillus</taxon>
    </lineage>
</organism>
<feature type="transmembrane region" description="Helical" evidence="6">
    <location>
        <begin position="201"/>
        <end position="222"/>
    </location>
</feature>
<dbReference type="InterPro" id="IPR000620">
    <property type="entry name" value="EamA_dom"/>
</dbReference>
<keyword evidence="3 6" id="KW-0812">Transmembrane</keyword>
<feature type="transmembrane region" description="Helical" evidence="6">
    <location>
        <begin position="145"/>
        <end position="163"/>
    </location>
</feature>
<keyword evidence="11" id="KW-1185">Reference proteome</keyword>
<dbReference type="InterPro" id="IPR050638">
    <property type="entry name" value="AA-Vitamin_Transporters"/>
</dbReference>
<comment type="subcellular location">
    <subcellularLocation>
        <location evidence="1">Endomembrane system</location>
        <topology evidence="1">Multi-pass membrane protein</topology>
    </subcellularLocation>
</comment>
<feature type="transmembrane region" description="Helical" evidence="6">
    <location>
        <begin position="268"/>
        <end position="286"/>
    </location>
</feature>
<feature type="transmembrane region" description="Helical" evidence="6">
    <location>
        <begin position="54"/>
        <end position="73"/>
    </location>
</feature>